<dbReference type="Pfam" id="PF00589">
    <property type="entry name" value="Phage_integrase"/>
    <property type="match status" value="1"/>
</dbReference>
<dbReference type="Gene3D" id="1.10.443.10">
    <property type="entry name" value="Intergrase catalytic core"/>
    <property type="match status" value="1"/>
</dbReference>
<dbReference type="InterPro" id="IPR002104">
    <property type="entry name" value="Integrase_catalytic"/>
</dbReference>
<dbReference type="PROSITE" id="PS51898">
    <property type="entry name" value="TYR_RECOMBINASE"/>
    <property type="match status" value="1"/>
</dbReference>
<gene>
    <name evidence="3" type="ORF">APZ42_006222</name>
</gene>
<proteinExistence type="predicted"/>
<dbReference type="InterPro" id="IPR013762">
    <property type="entry name" value="Integrase-like_cat_sf"/>
</dbReference>
<dbReference type="Proteomes" id="UP000076858">
    <property type="component" value="Unassembled WGS sequence"/>
</dbReference>
<keyword evidence="1" id="KW-0233">DNA recombination</keyword>
<evidence type="ECO:0000256" key="1">
    <source>
        <dbReference type="ARBA" id="ARBA00023172"/>
    </source>
</evidence>
<reference evidence="3 4" key="1">
    <citation type="submission" date="2016-03" db="EMBL/GenBank/DDBJ databases">
        <title>EvidentialGene: Evidence-directed Construction of Genes on Genomes.</title>
        <authorList>
            <person name="Gilbert D.G."/>
            <person name="Choi J.-H."/>
            <person name="Mockaitis K."/>
            <person name="Colbourne J."/>
            <person name="Pfrender M."/>
        </authorList>
    </citation>
    <scope>NUCLEOTIDE SEQUENCE [LARGE SCALE GENOMIC DNA]</scope>
    <source>
        <strain evidence="3 4">Xinb3</strain>
        <tissue evidence="3">Complete organism</tissue>
    </source>
</reference>
<evidence type="ECO:0000313" key="3">
    <source>
        <dbReference type="EMBL" id="KZR98384.1"/>
    </source>
</evidence>
<dbReference type="PANTHER" id="PTHR35617">
    <property type="entry name" value="PHAGE_INTEGRASE DOMAIN-CONTAINING PROTEIN"/>
    <property type="match status" value="1"/>
</dbReference>
<sequence>MRGGQLPPRRMDVIRGRFEGEGFSSEVVDLFMAATRDNTNSAYASAWRIWSDWCPSRPSLKRIARLVYIAPLCPKRYPPLKGSPIGEHPMVVLLMKGIRNQNPPRPKYQSTWDVDMVLNYLRGQENASLSVGALASKLATLLSLATLYRASELAGIDKRSISFTAEGVSFSLSKFRKAQRGGALQSIFLKKLADEQLDPGRCLSRYCEVTEKYRTDKNSERLFIGSVGQHPHVQSSTISAWIKKELKAAGVDTERFSGHSTRGAAASKAAASGVSVESILSAGHWSAESTFTRFYRRDAAINPSTSVAGAVLSLGKIA</sequence>
<dbReference type="GO" id="GO:0015074">
    <property type="term" value="P:DNA integration"/>
    <property type="evidence" value="ECO:0007669"/>
    <property type="project" value="InterPro"/>
</dbReference>
<dbReference type="SUPFAM" id="SSF56349">
    <property type="entry name" value="DNA breaking-rejoining enzymes"/>
    <property type="match status" value="1"/>
</dbReference>
<evidence type="ECO:0000259" key="2">
    <source>
        <dbReference type="PROSITE" id="PS51898"/>
    </source>
</evidence>
<evidence type="ECO:0000313" key="4">
    <source>
        <dbReference type="Proteomes" id="UP000076858"/>
    </source>
</evidence>
<dbReference type="SUPFAM" id="SSF47823">
    <property type="entry name" value="lambda integrase-like, N-terminal domain"/>
    <property type="match status" value="1"/>
</dbReference>
<organism evidence="3 4">
    <name type="scientific">Daphnia magna</name>
    <dbReference type="NCBI Taxonomy" id="35525"/>
    <lineage>
        <taxon>Eukaryota</taxon>
        <taxon>Metazoa</taxon>
        <taxon>Ecdysozoa</taxon>
        <taxon>Arthropoda</taxon>
        <taxon>Crustacea</taxon>
        <taxon>Branchiopoda</taxon>
        <taxon>Diplostraca</taxon>
        <taxon>Cladocera</taxon>
        <taxon>Anomopoda</taxon>
        <taxon>Daphniidae</taxon>
        <taxon>Daphnia</taxon>
    </lineage>
</organism>
<feature type="domain" description="Tyr recombinase" evidence="2">
    <location>
        <begin position="104"/>
        <end position="308"/>
    </location>
</feature>
<dbReference type="AlphaFoldDB" id="A0A162D3V8"/>
<accession>A0A162D3V8</accession>
<dbReference type="PANTHER" id="PTHR35617:SF3">
    <property type="entry name" value="CORE-BINDING (CB) DOMAIN-CONTAINING PROTEIN"/>
    <property type="match status" value="1"/>
</dbReference>
<dbReference type="GO" id="GO:0003677">
    <property type="term" value="F:DNA binding"/>
    <property type="evidence" value="ECO:0007669"/>
    <property type="project" value="InterPro"/>
</dbReference>
<dbReference type="GO" id="GO:0006310">
    <property type="term" value="P:DNA recombination"/>
    <property type="evidence" value="ECO:0007669"/>
    <property type="project" value="UniProtKB-KW"/>
</dbReference>
<keyword evidence="4" id="KW-1185">Reference proteome</keyword>
<dbReference type="InterPro" id="IPR011010">
    <property type="entry name" value="DNA_brk_join_enz"/>
</dbReference>
<dbReference type="OrthoDB" id="6769862at2759"/>
<dbReference type="EMBL" id="LRGB01017278">
    <property type="protein sequence ID" value="KZR98384.1"/>
    <property type="molecule type" value="Genomic_DNA"/>
</dbReference>
<comment type="caution">
    <text evidence="3">The sequence shown here is derived from an EMBL/GenBank/DDBJ whole genome shotgun (WGS) entry which is preliminary data.</text>
</comment>
<name>A0A162D3V8_9CRUS</name>
<dbReference type="STRING" id="35525.A0A162D3V8"/>
<protein>
    <recommendedName>
        <fullName evidence="2">Tyr recombinase domain-containing protein</fullName>
    </recommendedName>
</protein>